<dbReference type="GeneID" id="8827802"/>
<dbReference type="EMBL" id="CP001941">
    <property type="protein sequence ID" value="ADD08661.1"/>
    <property type="molecule type" value="Genomic_DNA"/>
</dbReference>
<evidence type="ECO:0000256" key="1">
    <source>
        <dbReference type="SAM" id="MobiDB-lite"/>
    </source>
</evidence>
<feature type="region of interest" description="Disordered" evidence="1">
    <location>
        <begin position="37"/>
        <end position="74"/>
    </location>
</feature>
<dbReference type="KEGG" id="abi:Aboo_0852"/>
<gene>
    <name evidence="2" type="ordered locus">Aboo_0852</name>
</gene>
<name>D3T982_ACIB4</name>
<keyword evidence="3" id="KW-1185">Reference proteome</keyword>
<dbReference type="HOGENOM" id="CLU_2678647_0_0_2"/>
<keyword evidence="2" id="KW-0503">Monooxygenase</keyword>
<protein>
    <submittedName>
        <fullName evidence="2">Monooxygenase</fullName>
    </submittedName>
</protein>
<dbReference type="RefSeq" id="WP_012997240.1">
    <property type="nucleotide sequence ID" value="NC_013926.1"/>
</dbReference>
<dbReference type="Proteomes" id="UP000001400">
    <property type="component" value="Chromosome"/>
</dbReference>
<accession>D3T982</accession>
<dbReference type="AlphaFoldDB" id="D3T982"/>
<keyword evidence="2" id="KW-0560">Oxidoreductase</keyword>
<evidence type="ECO:0000313" key="3">
    <source>
        <dbReference type="Proteomes" id="UP000001400"/>
    </source>
</evidence>
<sequence length="74" mass="7638">MNKKIIVGIILVAGIALGLMAMHTPIKLVNASTLEVSGGNNAADGPHPSEPGSWQIMPSINTLDGPHPSEPGSW</sequence>
<evidence type="ECO:0000313" key="2">
    <source>
        <dbReference type="EMBL" id="ADD08661.1"/>
    </source>
</evidence>
<organism evidence="2 3">
    <name type="scientific">Aciduliprofundum boonei (strain DSM 19572 / T469)</name>
    <dbReference type="NCBI Taxonomy" id="439481"/>
    <lineage>
        <taxon>Archaea</taxon>
        <taxon>Methanobacteriati</taxon>
        <taxon>Thermoplasmatota</taxon>
        <taxon>DHVE2 group</taxon>
        <taxon>Candidatus Aciduliprofundum</taxon>
    </lineage>
</organism>
<reference evidence="2" key="1">
    <citation type="submission" date="2010-02" db="EMBL/GenBank/DDBJ databases">
        <title>Complete sequence of Aciduliprofundum boonei T469.</title>
        <authorList>
            <consortium name="US DOE Joint Genome Institute"/>
            <person name="Lucas S."/>
            <person name="Copeland A."/>
            <person name="Lapidus A."/>
            <person name="Cheng J.-F."/>
            <person name="Bruce D."/>
            <person name="Goodwin L."/>
            <person name="Pitluck S."/>
            <person name="Saunders E."/>
            <person name="Detter J.C."/>
            <person name="Han C."/>
            <person name="Tapia R."/>
            <person name="Land M."/>
            <person name="Hauser L."/>
            <person name="Kyrpides N."/>
            <person name="Mikhailova N."/>
            <person name="Flores G."/>
            <person name="Reysenbach A.-L."/>
            <person name="Woyke T."/>
        </authorList>
    </citation>
    <scope>NUCLEOTIDE SEQUENCE</scope>
    <source>
        <strain evidence="2">T469</strain>
    </source>
</reference>
<proteinExistence type="predicted"/>
<dbReference type="GO" id="GO:0004497">
    <property type="term" value="F:monooxygenase activity"/>
    <property type="evidence" value="ECO:0007669"/>
    <property type="project" value="UniProtKB-KW"/>
</dbReference>